<name>A0ABP8HJG3_9BURK</name>
<keyword evidence="1" id="KW-0472">Membrane</keyword>
<organism evidence="3 4">
    <name type="scientific">Pigmentiphaga soli</name>
    <dbReference type="NCBI Taxonomy" id="1007095"/>
    <lineage>
        <taxon>Bacteria</taxon>
        <taxon>Pseudomonadati</taxon>
        <taxon>Pseudomonadota</taxon>
        <taxon>Betaproteobacteria</taxon>
        <taxon>Burkholderiales</taxon>
        <taxon>Alcaligenaceae</taxon>
        <taxon>Pigmentiphaga</taxon>
    </lineage>
</organism>
<evidence type="ECO:0000259" key="2">
    <source>
        <dbReference type="Pfam" id="PF07287"/>
    </source>
</evidence>
<reference evidence="4" key="1">
    <citation type="journal article" date="2019" name="Int. J. Syst. Evol. Microbiol.">
        <title>The Global Catalogue of Microorganisms (GCM) 10K type strain sequencing project: providing services to taxonomists for standard genome sequencing and annotation.</title>
        <authorList>
            <consortium name="The Broad Institute Genomics Platform"/>
            <consortium name="The Broad Institute Genome Sequencing Center for Infectious Disease"/>
            <person name="Wu L."/>
            <person name="Ma J."/>
        </authorList>
    </citation>
    <scope>NUCLEOTIDE SEQUENCE [LARGE SCALE GENOMIC DNA]</scope>
    <source>
        <strain evidence="4">JCM 17666</strain>
    </source>
</reference>
<dbReference type="Pfam" id="PF07287">
    <property type="entry name" value="AtuA"/>
    <property type="match status" value="1"/>
</dbReference>
<feature type="transmembrane region" description="Helical" evidence="1">
    <location>
        <begin position="69"/>
        <end position="91"/>
    </location>
</feature>
<protein>
    <submittedName>
        <fullName evidence="3">Acyclic terpene utilization AtuA family protein</fullName>
    </submittedName>
</protein>
<keyword evidence="1" id="KW-1133">Transmembrane helix</keyword>
<keyword evidence="1" id="KW-0812">Transmembrane</keyword>
<dbReference type="InterPro" id="IPR010839">
    <property type="entry name" value="AtuA_N"/>
</dbReference>
<feature type="domain" description="Acyclic terpene utilisation N-terminal" evidence="2">
    <location>
        <begin position="83"/>
        <end position="395"/>
    </location>
</feature>
<keyword evidence="4" id="KW-1185">Reference proteome</keyword>
<evidence type="ECO:0000256" key="1">
    <source>
        <dbReference type="SAM" id="Phobius"/>
    </source>
</evidence>
<evidence type="ECO:0000313" key="4">
    <source>
        <dbReference type="Proteomes" id="UP001501671"/>
    </source>
</evidence>
<dbReference type="Proteomes" id="UP001501671">
    <property type="component" value="Unassembled WGS sequence"/>
</dbReference>
<sequence length="458" mass="49191">MTDRTTECRLLSASSLLGYGFPESSLKSAMERKPHFIGVDGGSTDPGPHYLGTGLPLNSRASMKRDLRLMLLAAIDAGIPLVIGSCGGSGAEPQLQLVAQLAREVAREHDLRFRMALIHAEQSKEDLEAWAAEGRISGLRNVPPLTRDVIGRTSRVVGMMGAEPFMKALADGAQVILAGRASDAASWAACAMHAGLPPAPAWYSGKMLECGTASATPKGHDCMIASVREDCVELEPSNPARRCTPLSVATHALHENASPTIHEEPGGILDAGGCSFDAVGDRAVRVSGMRWVERPYDLKLEGAERIGYRAIVVCGTRDPILIGRIDWYLDEVRADVANRARDFGVPPEAYQLAFRVYGRNGVMGAGEPIAVTQSHELGIVVEVVARNAEEALAVSAVARVVIAKVDFPGRLCKSGNMAFPFSPAEIPVGEAYRFSVFHVLRQEDPLALFPIEYEEVRG</sequence>
<dbReference type="EMBL" id="BAABFO010000023">
    <property type="protein sequence ID" value="GAA4339766.1"/>
    <property type="molecule type" value="Genomic_DNA"/>
</dbReference>
<gene>
    <name evidence="3" type="ORF">GCM10023144_38370</name>
</gene>
<evidence type="ECO:0000313" key="3">
    <source>
        <dbReference type="EMBL" id="GAA4339766.1"/>
    </source>
</evidence>
<proteinExistence type="predicted"/>
<accession>A0ABP8HJG3</accession>
<comment type="caution">
    <text evidence="3">The sequence shown here is derived from an EMBL/GenBank/DDBJ whole genome shotgun (WGS) entry which is preliminary data.</text>
</comment>